<evidence type="ECO:0000256" key="5">
    <source>
        <dbReference type="ARBA" id="ARBA00023136"/>
    </source>
</evidence>
<dbReference type="OrthoDB" id="9794724at2"/>
<feature type="transmembrane region" description="Helical" evidence="6">
    <location>
        <begin position="635"/>
        <end position="655"/>
    </location>
</feature>
<keyword evidence="9" id="KW-1185">Reference proteome</keyword>
<dbReference type="PANTHER" id="PTHR33406">
    <property type="entry name" value="MEMBRANE PROTEIN MJ1562-RELATED"/>
    <property type="match status" value="1"/>
</dbReference>
<protein>
    <submittedName>
        <fullName evidence="8">RND family transporter</fullName>
    </submittedName>
</protein>
<reference evidence="9" key="1">
    <citation type="submission" date="2019-06" db="EMBL/GenBank/DDBJ databases">
        <title>The complete genome of Emcibacter congregatus ZYLT.</title>
        <authorList>
            <person name="Zhao Z."/>
        </authorList>
    </citation>
    <scope>NUCLEOTIDE SEQUENCE [LARGE SCALE GENOMIC DNA]</scope>
    <source>
        <strain evidence="9">MCCC 1A06723</strain>
    </source>
</reference>
<dbReference type="GO" id="GO:0005886">
    <property type="term" value="C:plasma membrane"/>
    <property type="evidence" value="ECO:0007669"/>
    <property type="project" value="UniProtKB-SubCell"/>
</dbReference>
<feature type="transmembrane region" description="Helical" evidence="6">
    <location>
        <begin position="250"/>
        <end position="273"/>
    </location>
</feature>
<feature type="transmembrane region" description="Helical" evidence="6">
    <location>
        <begin position="226"/>
        <end position="243"/>
    </location>
</feature>
<feature type="transmembrane region" description="Helical" evidence="6">
    <location>
        <begin position="353"/>
        <end position="376"/>
    </location>
</feature>
<dbReference type="PANTHER" id="PTHR33406:SF12">
    <property type="entry name" value="BLR2997 PROTEIN"/>
    <property type="match status" value="1"/>
</dbReference>
<dbReference type="InterPro" id="IPR000731">
    <property type="entry name" value="SSD"/>
</dbReference>
<proteinExistence type="predicted"/>
<feature type="transmembrane region" description="Helical" evidence="6">
    <location>
        <begin position="661"/>
        <end position="682"/>
    </location>
</feature>
<evidence type="ECO:0000256" key="2">
    <source>
        <dbReference type="ARBA" id="ARBA00022475"/>
    </source>
</evidence>
<gene>
    <name evidence="8" type="ORF">FIV46_09855</name>
</gene>
<name>A0A501PHW5_9PROT</name>
<comment type="subcellular location">
    <subcellularLocation>
        <location evidence="1">Cell membrane</location>
        <topology evidence="1">Multi-pass membrane protein</topology>
    </subcellularLocation>
</comment>
<feature type="transmembrane region" description="Helical" evidence="6">
    <location>
        <begin position="702"/>
        <end position="727"/>
    </location>
</feature>
<sequence>MSDKYIISYGRFIVRWRWIVAFLCLLLAGLVGAGVTKLGFNTDYRIFFGPDNPQLATQDDLEANYSKVDLVTIGLYSSEKSVFSRQMLGIIKDVTEQAWTFPAVSRVDSLTNFQHTEAEGDDLYVDDLVRDAADLTDADLEKIRAIALNEPSLVNRLVSEDGRTTQIMVTVQPADTQPDTLKKIVAPIRAMAAQIEKDHPDVEVALSGTVVMSLSMSEASEADSETLIPVMFAVIALTLLIFLRSVSGMVISMVVVFSSVLFALGLTGHYGFYLNVASAASPVIIVTIAVADTIHLLATFYVHMRRGMAKKDAVVESLRINFQPVFITSVTTAIGFLSLNFNDSPPFNHLGNISAIGVFAAWFFAITLLPSLLAILPTGPLGETRREHIVLENYVEWVIERRNTILVGMIVSCVAVAAFIPRLEYYDNFISFFSKNVEFRKDSEFMLDNLVGPYTMELSVSSGEEGGIANPDYMKQLQEFTDWLEAQPEVVHVFSIVDVMKRLNKNMHGDDPAWYKLPEERNLAAQYLLLYEMSLPYGLDLNNQIDIGKSATRVTASLGDVNTTDMKALTERTREWFDARQGEGRIMTPGGTSPGIIFAYLTRRTFDSMMVGTGVAFVLISLCLVAALRSFRLGLISIVPNVLPAVAAFGLWAIIDGRLGIFASAVTATALGLIVDCTVHFLSKYRRGSLEKGLGPEDSVRYAFAMVGSPLWISSLVLICGFVTLGFSDYLINAKMGLLTALIIAVALVTDFLLLPTILLFVDKKGSKKDANA</sequence>
<evidence type="ECO:0000256" key="3">
    <source>
        <dbReference type="ARBA" id="ARBA00022692"/>
    </source>
</evidence>
<dbReference type="SUPFAM" id="SSF82866">
    <property type="entry name" value="Multidrug efflux transporter AcrB transmembrane domain"/>
    <property type="match status" value="2"/>
</dbReference>
<dbReference type="InterPro" id="IPR050545">
    <property type="entry name" value="Mycobact_MmpL"/>
</dbReference>
<dbReference type="Gene3D" id="1.20.1640.10">
    <property type="entry name" value="Multidrug efflux transporter AcrB transmembrane domain"/>
    <property type="match status" value="2"/>
</dbReference>
<evidence type="ECO:0000313" key="9">
    <source>
        <dbReference type="Proteomes" id="UP000319148"/>
    </source>
</evidence>
<evidence type="ECO:0000256" key="4">
    <source>
        <dbReference type="ARBA" id="ARBA00022989"/>
    </source>
</evidence>
<feature type="domain" description="SSD" evidence="7">
    <location>
        <begin position="250"/>
        <end position="375"/>
    </location>
</feature>
<keyword evidence="4 6" id="KW-1133">Transmembrane helix</keyword>
<evidence type="ECO:0000256" key="1">
    <source>
        <dbReference type="ARBA" id="ARBA00004651"/>
    </source>
</evidence>
<keyword evidence="3 6" id="KW-0812">Transmembrane</keyword>
<dbReference type="PROSITE" id="PS50156">
    <property type="entry name" value="SSD"/>
    <property type="match status" value="1"/>
</dbReference>
<dbReference type="RefSeq" id="WP_139940757.1">
    <property type="nucleotide sequence ID" value="NZ_JBHSYP010000006.1"/>
</dbReference>
<evidence type="ECO:0000259" key="7">
    <source>
        <dbReference type="PROSITE" id="PS50156"/>
    </source>
</evidence>
<dbReference type="InterPro" id="IPR004869">
    <property type="entry name" value="MMPL_dom"/>
</dbReference>
<dbReference type="AlphaFoldDB" id="A0A501PHW5"/>
<feature type="transmembrane region" description="Helical" evidence="6">
    <location>
        <begin position="404"/>
        <end position="423"/>
    </location>
</feature>
<evidence type="ECO:0000313" key="8">
    <source>
        <dbReference type="EMBL" id="TPD59785.1"/>
    </source>
</evidence>
<keyword evidence="2" id="KW-1003">Cell membrane</keyword>
<feature type="transmembrane region" description="Helical" evidence="6">
    <location>
        <begin position="739"/>
        <end position="762"/>
    </location>
</feature>
<feature type="transmembrane region" description="Helical" evidence="6">
    <location>
        <begin position="322"/>
        <end position="341"/>
    </location>
</feature>
<feature type="transmembrane region" description="Helical" evidence="6">
    <location>
        <begin position="609"/>
        <end position="628"/>
    </location>
</feature>
<accession>A0A501PHW5</accession>
<evidence type="ECO:0000256" key="6">
    <source>
        <dbReference type="SAM" id="Phobius"/>
    </source>
</evidence>
<keyword evidence="5 6" id="KW-0472">Membrane</keyword>
<feature type="transmembrane region" description="Helical" evidence="6">
    <location>
        <begin position="279"/>
        <end position="302"/>
    </location>
</feature>
<comment type="caution">
    <text evidence="8">The sequence shown here is derived from an EMBL/GenBank/DDBJ whole genome shotgun (WGS) entry which is preliminary data.</text>
</comment>
<dbReference type="Pfam" id="PF03176">
    <property type="entry name" value="MMPL"/>
    <property type="match status" value="2"/>
</dbReference>
<dbReference type="Proteomes" id="UP000319148">
    <property type="component" value="Unassembled WGS sequence"/>
</dbReference>
<dbReference type="EMBL" id="VFIY01000010">
    <property type="protein sequence ID" value="TPD59785.1"/>
    <property type="molecule type" value="Genomic_DNA"/>
</dbReference>
<organism evidence="8 9">
    <name type="scientific">Emcibacter nanhaiensis</name>
    <dbReference type="NCBI Taxonomy" id="1505037"/>
    <lineage>
        <taxon>Bacteria</taxon>
        <taxon>Pseudomonadati</taxon>
        <taxon>Pseudomonadota</taxon>
        <taxon>Alphaproteobacteria</taxon>
        <taxon>Emcibacterales</taxon>
        <taxon>Emcibacteraceae</taxon>
        <taxon>Emcibacter</taxon>
    </lineage>
</organism>